<dbReference type="InterPro" id="IPR003781">
    <property type="entry name" value="CoA-bd"/>
</dbReference>
<dbReference type="RefSeq" id="WP_269309294.1">
    <property type="nucleotide sequence ID" value="NZ_CP098242.1"/>
</dbReference>
<proteinExistence type="predicted"/>
<reference evidence="2" key="1">
    <citation type="journal article" date="2022" name="Front. Microbiol.">
        <title>New perspectives on an old grouping: The genomic and phenotypic variability of Oxalobacter formigenes and the implications for calcium oxalate stone prevention.</title>
        <authorList>
            <person name="Chmiel J.A."/>
            <person name="Carr C."/>
            <person name="Stuivenberg G.A."/>
            <person name="Venema R."/>
            <person name="Chanyi R.M."/>
            <person name="Al K.F."/>
            <person name="Giguere D."/>
            <person name="Say H."/>
            <person name="Akouris P.P."/>
            <person name="Dominguez Romero S.A."/>
            <person name="Kwong A."/>
            <person name="Tai V."/>
            <person name="Koval S.F."/>
            <person name="Razvi H."/>
            <person name="Bjazevic J."/>
            <person name="Burton J.P."/>
        </authorList>
    </citation>
    <scope>NUCLEOTIDE SEQUENCE</scope>
    <source>
        <strain evidence="2">WoOx3</strain>
    </source>
</reference>
<dbReference type="KEGG" id="ovb:NB640_01045"/>
<dbReference type="SMART" id="SM00881">
    <property type="entry name" value="CoA_binding"/>
    <property type="match status" value="1"/>
</dbReference>
<dbReference type="EMBL" id="CP098242">
    <property type="protein sequence ID" value="WAW10285.1"/>
    <property type="molecule type" value="Genomic_DNA"/>
</dbReference>
<sequence length="154" mass="17127">MIIDDDVGIREIFQTIKTVAVVGCSPNAGPKNYVPSYVKEEGYRIIPVNPLYDEVLGEKCYPSLKDIPEKVDMVECFRPSGDIPLIAEDAIAIGARVLWMQQGIINDEAAKRASEAGLKVVMDRCPCAEIPRLIPGREMSWRDFKAKFNPKTNG</sequence>
<accession>A0A9E9LZ17</accession>
<protein>
    <submittedName>
        <fullName evidence="2">CoA-binding protein</fullName>
    </submittedName>
</protein>
<evidence type="ECO:0000313" key="2">
    <source>
        <dbReference type="EMBL" id="WAW10285.1"/>
    </source>
</evidence>
<dbReference type="InterPro" id="IPR036291">
    <property type="entry name" value="NAD(P)-bd_dom_sf"/>
</dbReference>
<gene>
    <name evidence="2" type="ORF">NB640_01045</name>
</gene>
<dbReference type="AlphaFoldDB" id="A0A9E9LZ17"/>
<dbReference type="Gene3D" id="3.40.50.720">
    <property type="entry name" value="NAD(P)-binding Rossmann-like Domain"/>
    <property type="match status" value="1"/>
</dbReference>
<organism evidence="2 3">
    <name type="scientific">Oxalobacter vibrioformis</name>
    <dbReference type="NCBI Taxonomy" id="933080"/>
    <lineage>
        <taxon>Bacteria</taxon>
        <taxon>Pseudomonadati</taxon>
        <taxon>Pseudomonadota</taxon>
        <taxon>Betaproteobacteria</taxon>
        <taxon>Burkholderiales</taxon>
        <taxon>Oxalobacteraceae</taxon>
        <taxon>Oxalobacter</taxon>
    </lineage>
</organism>
<dbReference type="PANTHER" id="PTHR33303">
    <property type="entry name" value="CYTOPLASMIC PROTEIN-RELATED"/>
    <property type="match status" value="1"/>
</dbReference>
<feature type="domain" description="CoA-binding" evidence="1">
    <location>
        <begin position="12"/>
        <end position="104"/>
    </location>
</feature>
<evidence type="ECO:0000259" key="1">
    <source>
        <dbReference type="SMART" id="SM00881"/>
    </source>
</evidence>
<dbReference type="Pfam" id="PF13380">
    <property type="entry name" value="CoA_binding_2"/>
    <property type="match status" value="1"/>
</dbReference>
<keyword evidence="3" id="KW-1185">Reference proteome</keyword>
<name>A0A9E9LZ17_9BURK</name>
<evidence type="ECO:0000313" key="3">
    <source>
        <dbReference type="Proteomes" id="UP001156215"/>
    </source>
</evidence>
<dbReference type="Proteomes" id="UP001156215">
    <property type="component" value="Chromosome"/>
</dbReference>
<dbReference type="SUPFAM" id="SSF51735">
    <property type="entry name" value="NAD(P)-binding Rossmann-fold domains"/>
    <property type="match status" value="1"/>
</dbReference>
<dbReference type="PANTHER" id="PTHR33303:SF2">
    <property type="entry name" value="COA-BINDING DOMAIN-CONTAINING PROTEIN"/>
    <property type="match status" value="1"/>
</dbReference>